<dbReference type="Gene3D" id="3.30.70.270">
    <property type="match status" value="1"/>
</dbReference>
<dbReference type="InterPro" id="IPR035919">
    <property type="entry name" value="EAL_sf"/>
</dbReference>
<evidence type="ECO:0000313" key="5">
    <source>
        <dbReference type="EMBL" id="RXH58350.1"/>
    </source>
</evidence>
<dbReference type="Pfam" id="PF08448">
    <property type="entry name" value="PAS_4"/>
    <property type="match status" value="1"/>
</dbReference>
<dbReference type="SMART" id="SM00086">
    <property type="entry name" value="PAC"/>
    <property type="match status" value="1"/>
</dbReference>
<reference evidence="5 6" key="1">
    <citation type="submission" date="2018-11" db="EMBL/GenBank/DDBJ databases">
        <authorList>
            <person name="Mardanov A.V."/>
            <person name="Ravin N.V."/>
            <person name="Dedysh S.N."/>
        </authorList>
    </citation>
    <scope>NUCLEOTIDE SEQUENCE [LARGE SCALE GENOMIC DNA]</scope>
    <source>
        <strain evidence="5 6">AF10</strain>
    </source>
</reference>
<organism evidence="5 6">
    <name type="scientific">Granulicella sibirica</name>
    <dbReference type="NCBI Taxonomy" id="2479048"/>
    <lineage>
        <taxon>Bacteria</taxon>
        <taxon>Pseudomonadati</taxon>
        <taxon>Acidobacteriota</taxon>
        <taxon>Terriglobia</taxon>
        <taxon>Terriglobales</taxon>
        <taxon>Acidobacteriaceae</taxon>
        <taxon>Granulicella</taxon>
    </lineage>
</organism>
<dbReference type="PANTHER" id="PTHR44757">
    <property type="entry name" value="DIGUANYLATE CYCLASE DGCP"/>
    <property type="match status" value="1"/>
</dbReference>
<dbReference type="InterPro" id="IPR029787">
    <property type="entry name" value="Nucleotide_cyclase"/>
</dbReference>
<evidence type="ECO:0000259" key="3">
    <source>
        <dbReference type="PROSITE" id="PS50883"/>
    </source>
</evidence>
<protein>
    <submittedName>
        <fullName evidence="5">Diguanylate cyclase/phosphodiesterase (GGDEF &amp; EAL domains) with PAS/PAC sensor(S)</fullName>
    </submittedName>
</protein>
<dbReference type="Gene3D" id="3.30.450.20">
    <property type="entry name" value="PAS domain"/>
    <property type="match status" value="2"/>
</dbReference>
<dbReference type="SMART" id="SM00052">
    <property type="entry name" value="EAL"/>
    <property type="match status" value="1"/>
</dbReference>
<feature type="domain" description="PAC" evidence="2">
    <location>
        <begin position="250"/>
        <end position="302"/>
    </location>
</feature>
<dbReference type="SUPFAM" id="SSF141868">
    <property type="entry name" value="EAL domain-like"/>
    <property type="match status" value="1"/>
</dbReference>
<dbReference type="PROSITE" id="PS50883">
    <property type="entry name" value="EAL"/>
    <property type="match status" value="1"/>
</dbReference>
<dbReference type="RefSeq" id="WP_128912360.1">
    <property type="nucleotide sequence ID" value="NZ_RDSM01000001.1"/>
</dbReference>
<gene>
    <name evidence="5" type="ORF">GRAN_1660</name>
</gene>
<feature type="domain" description="EAL" evidence="3">
    <location>
        <begin position="475"/>
        <end position="729"/>
    </location>
</feature>
<dbReference type="PANTHER" id="PTHR44757:SF2">
    <property type="entry name" value="BIOFILM ARCHITECTURE MAINTENANCE PROTEIN MBAA"/>
    <property type="match status" value="1"/>
</dbReference>
<feature type="domain" description="GGDEF" evidence="4">
    <location>
        <begin position="334"/>
        <end position="466"/>
    </location>
</feature>
<evidence type="ECO:0000259" key="2">
    <source>
        <dbReference type="PROSITE" id="PS50113"/>
    </source>
</evidence>
<dbReference type="PROSITE" id="PS50113">
    <property type="entry name" value="PAC"/>
    <property type="match status" value="1"/>
</dbReference>
<accession>A0A4Q0T6Q9</accession>
<dbReference type="PROSITE" id="PS50112">
    <property type="entry name" value="PAS"/>
    <property type="match status" value="1"/>
</dbReference>
<reference evidence="6" key="2">
    <citation type="submission" date="2019-02" db="EMBL/GenBank/DDBJ databases">
        <title>Granulicella sibirica sp. nov., a psychrotolerant acidobacterium isolated from an organic soil layer in forested tundra, West Siberia.</title>
        <authorList>
            <person name="Oshkin I.Y."/>
            <person name="Kulichevskaya I.S."/>
            <person name="Rijpstra W.I.C."/>
            <person name="Sinninghe Damste J.S."/>
            <person name="Rakitin A.L."/>
            <person name="Ravin N.V."/>
            <person name="Dedysh S.N."/>
        </authorList>
    </citation>
    <scope>NUCLEOTIDE SEQUENCE [LARGE SCALE GENOMIC DNA]</scope>
    <source>
        <strain evidence="6">AF10</strain>
    </source>
</reference>
<dbReference type="InterPro" id="IPR001610">
    <property type="entry name" value="PAC"/>
</dbReference>
<dbReference type="Gene3D" id="3.20.20.450">
    <property type="entry name" value="EAL domain"/>
    <property type="match status" value="1"/>
</dbReference>
<dbReference type="SUPFAM" id="SSF55073">
    <property type="entry name" value="Nucleotide cyclase"/>
    <property type="match status" value="1"/>
</dbReference>
<dbReference type="NCBIfam" id="TIGR00229">
    <property type="entry name" value="sensory_box"/>
    <property type="match status" value="1"/>
</dbReference>
<dbReference type="InterPro" id="IPR035965">
    <property type="entry name" value="PAS-like_dom_sf"/>
</dbReference>
<evidence type="ECO:0000259" key="1">
    <source>
        <dbReference type="PROSITE" id="PS50112"/>
    </source>
</evidence>
<dbReference type="SMART" id="SM00091">
    <property type="entry name" value="PAS"/>
    <property type="match status" value="2"/>
</dbReference>
<dbReference type="Pfam" id="PF00990">
    <property type="entry name" value="GGDEF"/>
    <property type="match status" value="1"/>
</dbReference>
<dbReference type="InterPro" id="IPR000700">
    <property type="entry name" value="PAS-assoc_C"/>
</dbReference>
<keyword evidence="6" id="KW-1185">Reference proteome</keyword>
<dbReference type="PROSITE" id="PS50887">
    <property type="entry name" value="GGDEF"/>
    <property type="match status" value="1"/>
</dbReference>
<dbReference type="CDD" id="cd01948">
    <property type="entry name" value="EAL"/>
    <property type="match status" value="1"/>
</dbReference>
<dbReference type="NCBIfam" id="TIGR00254">
    <property type="entry name" value="GGDEF"/>
    <property type="match status" value="1"/>
</dbReference>
<dbReference type="AlphaFoldDB" id="A0A4Q0T6Q9"/>
<feature type="domain" description="PAS" evidence="1">
    <location>
        <begin position="162"/>
        <end position="213"/>
    </location>
</feature>
<dbReference type="Proteomes" id="UP000289437">
    <property type="component" value="Unassembled WGS sequence"/>
</dbReference>
<dbReference type="SUPFAM" id="SSF55785">
    <property type="entry name" value="PYP-like sensor domain (PAS domain)"/>
    <property type="match status" value="2"/>
</dbReference>
<dbReference type="EMBL" id="RDSM01000001">
    <property type="protein sequence ID" value="RXH58350.1"/>
    <property type="molecule type" value="Genomic_DNA"/>
</dbReference>
<dbReference type="InterPro" id="IPR043128">
    <property type="entry name" value="Rev_trsase/Diguanyl_cyclase"/>
</dbReference>
<dbReference type="InterPro" id="IPR013656">
    <property type="entry name" value="PAS_4"/>
</dbReference>
<dbReference type="InterPro" id="IPR000160">
    <property type="entry name" value="GGDEF_dom"/>
</dbReference>
<dbReference type="CDD" id="cd01949">
    <property type="entry name" value="GGDEF"/>
    <property type="match status" value="1"/>
</dbReference>
<sequence length="756" mass="83630">MHISLEQRGLRSAAIASASLLPAWTGRLITLARRRLAGSSNETRLSAAMDISPTAVFLHDAVRDDSGRLTGFRFNYLNSAAERLIGHPRAYLKGKLVTEVHPASDLPLYQRVLDSNEPTLVERECSLPGRPKTVLRMHLSPLPNGLLLTCEDITAERRLARSLAFNKSLVTSTTSSILVLELDGSISSLNPAAEYMLGYTQPDLVGKSITLLHDPIELLERSRQLSSYFEREISPDSNVLFARPQAGLHEAGEWTWICRNGVRIPVQLTINPVHDEDGVIIAFMGTSFDLTDRKQTDQYIYHIAHHDPLTGLAGRTLLREQIQLAAERSERTHALFSVLMVDLDHFKRVNDSLGHETGDMVLREVAFRLRDSVRKSDTVARFSGDQFVILLDGVSGRIEAEAIAHKVTEAFARPIHVGGQQVILTASIGLSMYPESASPEELLKHADIALHHGKTTGRNGLAVFTPELGRLLHDRLRLESALRTALERHELFLVYQPQISLSTHRLVGVEALLRWRSPEFGLVMPNTFIPLAEETGLIVAIGAWCLECACQEIAALQRQVGNTISVAVNLSPSQLHEEHFLETVERALTVSGLIPSSLEVEITERLLMSDSEESLQIVERVQSLGVTTAIDDFGTGFSNMSYITRFKVDRLKIDRSFVSRCLSDANSLAVTTAIIALAHSLNMEVIAEGVESVEQAVMLRALECDSAQGYLFAHPLTLPEITSYSRSMHDFDENTEAPGLWMYRTPASPGPVTFDA</sequence>
<proteinExistence type="predicted"/>
<evidence type="ECO:0000259" key="4">
    <source>
        <dbReference type="PROSITE" id="PS50887"/>
    </source>
</evidence>
<comment type="caution">
    <text evidence="5">The sequence shown here is derived from an EMBL/GenBank/DDBJ whole genome shotgun (WGS) entry which is preliminary data.</text>
</comment>
<dbReference type="Pfam" id="PF00563">
    <property type="entry name" value="EAL"/>
    <property type="match status" value="1"/>
</dbReference>
<name>A0A4Q0T6Q9_9BACT</name>
<dbReference type="SMART" id="SM00267">
    <property type="entry name" value="GGDEF"/>
    <property type="match status" value="1"/>
</dbReference>
<dbReference type="OrthoDB" id="101222at2"/>
<dbReference type="InterPro" id="IPR001633">
    <property type="entry name" value="EAL_dom"/>
</dbReference>
<evidence type="ECO:0000313" key="6">
    <source>
        <dbReference type="Proteomes" id="UP000289437"/>
    </source>
</evidence>
<dbReference type="Pfam" id="PF13426">
    <property type="entry name" value="PAS_9"/>
    <property type="match status" value="1"/>
</dbReference>
<dbReference type="InterPro" id="IPR000014">
    <property type="entry name" value="PAS"/>
</dbReference>
<dbReference type="CDD" id="cd00130">
    <property type="entry name" value="PAS"/>
    <property type="match status" value="2"/>
</dbReference>
<dbReference type="FunFam" id="3.20.20.450:FF:000001">
    <property type="entry name" value="Cyclic di-GMP phosphodiesterase yahA"/>
    <property type="match status" value="1"/>
</dbReference>
<dbReference type="InterPro" id="IPR052155">
    <property type="entry name" value="Biofilm_reg_signaling"/>
</dbReference>